<keyword evidence="2" id="KW-1185">Reference proteome</keyword>
<name>A0A0V1HDX1_TRIPS</name>
<dbReference type="AlphaFoldDB" id="A0A0V1HDX1"/>
<evidence type="ECO:0000313" key="1">
    <source>
        <dbReference type="EMBL" id="KRZ08827.1"/>
    </source>
</evidence>
<protein>
    <submittedName>
        <fullName evidence="1">Uncharacterized protein</fullName>
    </submittedName>
</protein>
<accession>A0A0V1HDX1</accession>
<organism evidence="1 2">
    <name type="scientific">Trichinella pseudospiralis</name>
    <name type="common">Parasitic roundworm</name>
    <dbReference type="NCBI Taxonomy" id="6337"/>
    <lineage>
        <taxon>Eukaryota</taxon>
        <taxon>Metazoa</taxon>
        <taxon>Ecdysozoa</taxon>
        <taxon>Nematoda</taxon>
        <taxon>Enoplea</taxon>
        <taxon>Dorylaimia</taxon>
        <taxon>Trichinellida</taxon>
        <taxon>Trichinellidae</taxon>
        <taxon>Trichinella</taxon>
    </lineage>
</organism>
<dbReference type="Proteomes" id="UP000054805">
    <property type="component" value="Unassembled WGS sequence"/>
</dbReference>
<dbReference type="EMBL" id="JYDS01000390">
    <property type="protein sequence ID" value="KRZ08827.1"/>
    <property type="molecule type" value="Genomic_DNA"/>
</dbReference>
<reference evidence="1 2" key="1">
    <citation type="submission" date="2015-01" db="EMBL/GenBank/DDBJ databases">
        <title>Evolution of Trichinella species and genotypes.</title>
        <authorList>
            <person name="Korhonen P.K."/>
            <person name="Edoardo P."/>
            <person name="Giuseppe L.R."/>
            <person name="Gasser R.B."/>
        </authorList>
    </citation>
    <scope>NUCLEOTIDE SEQUENCE [LARGE SCALE GENOMIC DNA]</scope>
    <source>
        <strain evidence="1">ISS588</strain>
    </source>
</reference>
<comment type="caution">
    <text evidence="1">The sequence shown here is derived from an EMBL/GenBank/DDBJ whole genome shotgun (WGS) entry which is preliminary data.</text>
</comment>
<proteinExistence type="predicted"/>
<evidence type="ECO:0000313" key="2">
    <source>
        <dbReference type="Proteomes" id="UP000054805"/>
    </source>
</evidence>
<sequence length="64" mass="7119">MPRFSEVIEAATPSARESSYIDYQGIACSGLSPINALLITTYRQASLLTNKMHALSFCFFPFLK</sequence>
<gene>
    <name evidence="1" type="ORF">T4B_6183</name>
</gene>